<dbReference type="InterPro" id="IPR052746">
    <property type="entry name" value="MlaB_ABC_Transporter"/>
</dbReference>
<protein>
    <submittedName>
        <fullName evidence="2">STAS domain-containing protein</fullName>
    </submittedName>
</protein>
<dbReference type="Gene3D" id="3.30.750.24">
    <property type="entry name" value="STAS domain"/>
    <property type="match status" value="1"/>
</dbReference>
<accession>A0A9Q9IAY7</accession>
<name>A0A9Q9IAY7_9ACTN</name>
<dbReference type="SUPFAM" id="SSF52091">
    <property type="entry name" value="SpoIIaa-like"/>
    <property type="match status" value="1"/>
</dbReference>
<dbReference type="InterPro" id="IPR002645">
    <property type="entry name" value="STAS_dom"/>
</dbReference>
<evidence type="ECO:0000259" key="1">
    <source>
        <dbReference type="PROSITE" id="PS50801"/>
    </source>
</evidence>
<proteinExistence type="predicted"/>
<dbReference type="Proteomes" id="UP001058003">
    <property type="component" value="Chromosome"/>
</dbReference>
<dbReference type="PANTHER" id="PTHR35849:SF2">
    <property type="entry name" value="BLR2341 PROTEIN"/>
    <property type="match status" value="1"/>
</dbReference>
<dbReference type="InterPro" id="IPR058548">
    <property type="entry name" value="MlaB-like_STAS"/>
</dbReference>
<evidence type="ECO:0000313" key="3">
    <source>
        <dbReference type="Proteomes" id="UP001058003"/>
    </source>
</evidence>
<gene>
    <name evidence="2" type="ORF">Daura_30360</name>
</gene>
<dbReference type="Pfam" id="PF13466">
    <property type="entry name" value="STAS_2"/>
    <property type="match status" value="1"/>
</dbReference>
<dbReference type="PROSITE" id="PS50801">
    <property type="entry name" value="STAS"/>
    <property type="match status" value="1"/>
</dbReference>
<organism evidence="2 3">
    <name type="scientific">Dactylosporangium aurantiacum</name>
    <dbReference type="NCBI Taxonomy" id="35754"/>
    <lineage>
        <taxon>Bacteria</taxon>
        <taxon>Bacillati</taxon>
        <taxon>Actinomycetota</taxon>
        <taxon>Actinomycetes</taxon>
        <taxon>Micromonosporales</taxon>
        <taxon>Micromonosporaceae</taxon>
        <taxon>Dactylosporangium</taxon>
    </lineage>
</organism>
<dbReference type="RefSeq" id="WP_033366253.1">
    <property type="nucleotide sequence ID" value="NZ_CP073767.1"/>
</dbReference>
<keyword evidence="3" id="KW-1185">Reference proteome</keyword>
<dbReference type="KEGG" id="daur:Daura_30360"/>
<dbReference type="InterPro" id="IPR036513">
    <property type="entry name" value="STAS_dom_sf"/>
</dbReference>
<feature type="domain" description="STAS" evidence="1">
    <location>
        <begin position="13"/>
        <end position="103"/>
    </location>
</feature>
<sequence>MSFSVDARIEHGGVVVVIVHGTVEHTTIAPLCDTINHVVEQHRPPSVHIDLQFVTYVDAAAVGALDACRRTARNRGTTIVLRNASAAVHRTLQRSGMFDHHGT</sequence>
<dbReference type="PANTHER" id="PTHR35849">
    <property type="entry name" value="BLR2341 PROTEIN"/>
    <property type="match status" value="1"/>
</dbReference>
<reference evidence="2" key="1">
    <citation type="submission" date="2021-04" db="EMBL/GenBank/DDBJ databases">
        <title>Dactylosporangium aurantiacum NRRL B-8018 full assembly.</title>
        <authorList>
            <person name="Hartkoorn R.C."/>
            <person name="Beaudoing E."/>
            <person name="Hot D."/>
        </authorList>
    </citation>
    <scope>NUCLEOTIDE SEQUENCE</scope>
    <source>
        <strain evidence="2">NRRL B-8018</strain>
    </source>
</reference>
<dbReference type="AlphaFoldDB" id="A0A9Q9IAY7"/>
<dbReference type="CDD" id="cd07043">
    <property type="entry name" value="STAS_anti-anti-sigma_factors"/>
    <property type="match status" value="1"/>
</dbReference>
<evidence type="ECO:0000313" key="2">
    <source>
        <dbReference type="EMBL" id="UWZ51065.1"/>
    </source>
</evidence>
<dbReference type="EMBL" id="CP073767">
    <property type="protein sequence ID" value="UWZ51065.1"/>
    <property type="molecule type" value="Genomic_DNA"/>
</dbReference>